<feature type="domain" description="C2H2-type" evidence="8">
    <location>
        <begin position="243"/>
        <end position="270"/>
    </location>
</feature>
<dbReference type="InterPro" id="IPR036236">
    <property type="entry name" value="Znf_C2H2_sf"/>
</dbReference>
<dbReference type="Pfam" id="PF00096">
    <property type="entry name" value="zf-C2H2"/>
    <property type="match status" value="7"/>
</dbReference>
<feature type="domain" description="C2H2-type" evidence="8">
    <location>
        <begin position="271"/>
        <end position="298"/>
    </location>
</feature>
<dbReference type="InterPro" id="IPR001841">
    <property type="entry name" value="Znf_RING"/>
</dbReference>
<evidence type="ECO:0000256" key="5">
    <source>
        <dbReference type="ARBA" id="ARBA00023242"/>
    </source>
</evidence>
<dbReference type="PANTHER" id="PTHR23235:SF142">
    <property type="entry name" value="ZINC FINGER PROTEIN 384"/>
    <property type="match status" value="1"/>
</dbReference>
<dbReference type="PROSITE" id="PS00028">
    <property type="entry name" value="ZINC_FINGER_C2H2_1"/>
    <property type="match status" value="7"/>
</dbReference>
<keyword evidence="4" id="KW-0862">Zinc</keyword>
<gene>
    <name evidence="9" type="ORF">XYLVIOL_LOCUS4388</name>
</gene>
<evidence type="ECO:0000256" key="1">
    <source>
        <dbReference type="ARBA" id="ARBA00022723"/>
    </source>
</evidence>
<keyword evidence="10" id="KW-1185">Reference proteome</keyword>
<evidence type="ECO:0000259" key="8">
    <source>
        <dbReference type="PROSITE" id="PS50157"/>
    </source>
</evidence>
<proteinExistence type="predicted"/>
<evidence type="ECO:0000256" key="3">
    <source>
        <dbReference type="ARBA" id="ARBA00022771"/>
    </source>
</evidence>
<evidence type="ECO:0000256" key="2">
    <source>
        <dbReference type="ARBA" id="ARBA00022737"/>
    </source>
</evidence>
<sequence>MMNKECPSCRQITNTARSRLVKDSCGHIKCRMCLMYEEQGCKICIDEHNIQNIGNYDCLPLEKEIAKDRSISEKDNTCNDVLPLELVINKDSKFKENFEYISVDYANNQELYCESTVNKGKEKYELSTTDVKDNEISSKLYASNVESNGMPLNIHPHISNNVAVKSSSTQEASEVCDLKIKETEFSRKERLIKNRSMKCPDRSHITIIPGIPEKYKCNICTKIFQNKKGKCYHDACVTGVKPYQCPFCDRSFIKRSHFEYHERIHRGYKPFKCNLCEKSFPQQNKLNRHMYSHGQKQFVCSKCDKRYTKRDDLKNHLGIHSGTTAYSCKICEKTFRLLTNLKRHLKTHANERPYVCDQCNKSFKDKSLLIRHKKTHGKDRPFSCAHCNRVFLSKSELRRHLTVHSGMHLYFTTYIYFTIFEWYIQYILDEKPFSCKYCETVFRRKDNLHRHIRHHHPESSPFNNNKVENTITEASIKLTKTKQINAKQKQKTKKAQKVTCNLLPKTPTKVSVVYISSCDQINSRLDSMGNITPVIRTTNEVSNAVSVINGPINIKKSEDKTDIRKKTFTYTEPIPLAEAVVINKRIEEKLYPQNVSNHNYFLRNCLTCTDKTYPTPISQISRANSNMKYSGRKTTQHENFLSESSSNVQTNFAISNTEQQIYNAKAITLQIKDNSNHLVDNL</sequence>
<dbReference type="PROSITE" id="PS50157">
    <property type="entry name" value="ZINC_FINGER_C2H2_2"/>
    <property type="match status" value="7"/>
</dbReference>
<evidence type="ECO:0000259" key="7">
    <source>
        <dbReference type="PROSITE" id="PS50089"/>
    </source>
</evidence>
<evidence type="ECO:0000313" key="9">
    <source>
        <dbReference type="EMBL" id="CAL7940241.1"/>
    </source>
</evidence>
<feature type="domain" description="RING-type" evidence="7">
    <location>
        <begin position="6"/>
        <end position="44"/>
    </location>
</feature>
<accession>A0ABP1NGU3</accession>
<reference evidence="9 10" key="1">
    <citation type="submission" date="2024-08" db="EMBL/GenBank/DDBJ databases">
        <authorList>
            <person name="Will J Nash"/>
            <person name="Angela Man"/>
            <person name="Seanna McTaggart"/>
            <person name="Kendall Baker"/>
            <person name="Tom Barker"/>
            <person name="Leah Catchpole"/>
            <person name="Alex Durrant"/>
            <person name="Karim Gharbi"/>
            <person name="Naomi Irish"/>
            <person name="Gemy Kaithakottil"/>
            <person name="Debby Ku"/>
            <person name="Aaliyah Providence"/>
            <person name="Felix Shaw"/>
            <person name="David Swarbreck"/>
            <person name="Chris Watkins"/>
            <person name="Ann M. McCartney"/>
            <person name="Giulio Formenti"/>
            <person name="Alice Mouton"/>
            <person name="Noel Vella"/>
            <person name="Bjorn M von Reumont"/>
            <person name="Adriana Vella"/>
            <person name="Wilfried Haerty"/>
        </authorList>
    </citation>
    <scope>NUCLEOTIDE SEQUENCE [LARGE SCALE GENOMIC DNA]</scope>
</reference>
<feature type="domain" description="C2H2-type" evidence="8">
    <location>
        <begin position="326"/>
        <end position="353"/>
    </location>
</feature>
<dbReference type="EMBL" id="CAXAJV020001290">
    <property type="protein sequence ID" value="CAL7940241.1"/>
    <property type="molecule type" value="Genomic_DNA"/>
</dbReference>
<feature type="domain" description="C2H2-type" evidence="8">
    <location>
        <begin position="298"/>
        <end position="325"/>
    </location>
</feature>
<organism evidence="9 10">
    <name type="scientific">Xylocopa violacea</name>
    <name type="common">Violet carpenter bee</name>
    <name type="synonym">Apis violacea</name>
    <dbReference type="NCBI Taxonomy" id="135666"/>
    <lineage>
        <taxon>Eukaryota</taxon>
        <taxon>Metazoa</taxon>
        <taxon>Ecdysozoa</taxon>
        <taxon>Arthropoda</taxon>
        <taxon>Hexapoda</taxon>
        <taxon>Insecta</taxon>
        <taxon>Pterygota</taxon>
        <taxon>Neoptera</taxon>
        <taxon>Endopterygota</taxon>
        <taxon>Hymenoptera</taxon>
        <taxon>Apocrita</taxon>
        <taxon>Aculeata</taxon>
        <taxon>Apoidea</taxon>
        <taxon>Anthophila</taxon>
        <taxon>Apidae</taxon>
        <taxon>Xylocopa</taxon>
        <taxon>Xylocopa</taxon>
    </lineage>
</organism>
<dbReference type="SUPFAM" id="SSF57667">
    <property type="entry name" value="beta-beta-alpha zinc fingers"/>
    <property type="match status" value="4"/>
</dbReference>
<keyword evidence="5" id="KW-0539">Nucleus</keyword>
<dbReference type="PROSITE" id="PS50089">
    <property type="entry name" value="ZF_RING_2"/>
    <property type="match status" value="1"/>
</dbReference>
<feature type="domain" description="C2H2-type" evidence="8">
    <location>
        <begin position="433"/>
        <end position="461"/>
    </location>
</feature>
<dbReference type="InterPro" id="IPR013087">
    <property type="entry name" value="Znf_C2H2_type"/>
</dbReference>
<keyword evidence="2" id="KW-0677">Repeat</keyword>
<dbReference type="SMART" id="SM00355">
    <property type="entry name" value="ZnF_C2H2"/>
    <property type="match status" value="8"/>
</dbReference>
<keyword evidence="1" id="KW-0479">Metal-binding</keyword>
<evidence type="ECO:0000256" key="6">
    <source>
        <dbReference type="PROSITE-ProRule" id="PRU00042"/>
    </source>
</evidence>
<keyword evidence="3 6" id="KW-0863">Zinc-finger</keyword>
<feature type="domain" description="C2H2-type" evidence="8">
    <location>
        <begin position="354"/>
        <end position="381"/>
    </location>
</feature>
<evidence type="ECO:0000313" key="10">
    <source>
        <dbReference type="Proteomes" id="UP001642520"/>
    </source>
</evidence>
<dbReference type="Gene3D" id="3.30.160.60">
    <property type="entry name" value="Classic Zinc Finger"/>
    <property type="match status" value="7"/>
</dbReference>
<feature type="domain" description="C2H2-type" evidence="8">
    <location>
        <begin position="382"/>
        <end position="409"/>
    </location>
</feature>
<protein>
    <submittedName>
        <fullName evidence="9">Uncharacterized protein</fullName>
    </submittedName>
</protein>
<comment type="caution">
    <text evidence="9">The sequence shown here is derived from an EMBL/GenBank/DDBJ whole genome shotgun (WGS) entry which is preliminary data.</text>
</comment>
<dbReference type="PANTHER" id="PTHR23235">
    <property type="entry name" value="KRUEPPEL-LIKE TRANSCRIPTION FACTOR"/>
    <property type="match status" value="1"/>
</dbReference>
<evidence type="ECO:0000256" key="4">
    <source>
        <dbReference type="ARBA" id="ARBA00022833"/>
    </source>
</evidence>
<name>A0ABP1NGU3_XYLVO</name>
<dbReference type="Proteomes" id="UP001642520">
    <property type="component" value="Unassembled WGS sequence"/>
</dbReference>